<name>A0A7G1KF35_9NOCA</name>
<feature type="binding site" evidence="5">
    <location>
        <begin position="89"/>
        <end position="91"/>
    </location>
    <ligand>
        <name>acetyl-CoA</name>
        <dbReference type="ChEBI" id="CHEBI:57288"/>
    </ligand>
</feature>
<feature type="binding site" evidence="5">
    <location>
        <begin position="97"/>
        <end position="102"/>
    </location>
    <ligand>
        <name>acetyl-CoA</name>
        <dbReference type="ChEBI" id="CHEBI:57288"/>
    </ligand>
</feature>
<keyword evidence="8" id="KW-1185">Reference proteome</keyword>
<evidence type="ECO:0000313" key="8">
    <source>
        <dbReference type="Proteomes" id="UP000516173"/>
    </source>
</evidence>
<dbReference type="InterPro" id="IPR022902">
    <property type="entry name" value="NAcTrfase_Eis"/>
</dbReference>
<feature type="domain" description="N-acetyltransferase" evidence="6">
    <location>
        <begin position="7"/>
        <end position="170"/>
    </location>
</feature>
<accession>A0A7G1KF35</accession>
<dbReference type="Gene3D" id="3.40.630.30">
    <property type="match status" value="2"/>
</dbReference>
<dbReference type="SUPFAM" id="SSF55718">
    <property type="entry name" value="SCP-like"/>
    <property type="match status" value="1"/>
</dbReference>
<feature type="active site" description="Proton donor" evidence="5">
    <location>
        <position position="130"/>
    </location>
</feature>
<dbReference type="EMBL" id="AP023396">
    <property type="protein sequence ID" value="BCK52883.1"/>
    <property type="molecule type" value="Genomic_DNA"/>
</dbReference>
<evidence type="ECO:0000256" key="1">
    <source>
        <dbReference type="ARBA" id="ARBA00009213"/>
    </source>
</evidence>
<evidence type="ECO:0000256" key="4">
    <source>
        <dbReference type="ARBA" id="ARBA00023315"/>
    </source>
</evidence>
<dbReference type="Pfam" id="PF13530">
    <property type="entry name" value="SCP2_2"/>
    <property type="match status" value="1"/>
</dbReference>
<dbReference type="RefSeq" id="WP_187686523.1">
    <property type="nucleotide sequence ID" value="NZ_AP023396.1"/>
</dbReference>
<dbReference type="GeneID" id="80345279"/>
<dbReference type="InterPro" id="IPR025559">
    <property type="entry name" value="Eis_dom"/>
</dbReference>
<dbReference type="AlphaFoldDB" id="A0A7G1KF35"/>
<feature type="active site" description="Proton acceptor; via carboxylate" evidence="5">
    <location>
        <position position="402"/>
    </location>
</feature>
<keyword evidence="3 5" id="KW-0808">Transferase</keyword>
<keyword evidence="2" id="KW-1036">Host cytoplasmic vesicle</keyword>
<reference evidence="7 8" key="1">
    <citation type="submission" date="2020-08" db="EMBL/GenBank/DDBJ databases">
        <title>Genome Sequencing of Nocardia wallacei strain FMUON74 and assembly.</title>
        <authorList>
            <person name="Toyokawa M."/>
            <person name="Uesaka K."/>
        </authorList>
    </citation>
    <scope>NUCLEOTIDE SEQUENCE [LARGE SCALE GENOMIC DNA]</scope>
    <source>
        <strain evidence="7 8">FMUON74</strain>
    </source>
</reference>
<dbReference type="GO" id="GO:0034069">
    <property type="term" value="F:aminoglycoside N-acetyltransferase activity"/>
    <property type="evidence" value="ECO:0007669"/>
    <property type="project" value="TreeGrafter"/>
</dbReference>
<organism evidence="7 8">
    <name type="scientific">Nocardia wallacei</name>
    <dbReference type="NCBI Taxonomy" id="480035"/>
    <lineage>
        <taxon>Bacteria</taxon>
        <taxon>Bacillati</taxon>
        <taxon>Actinomycetota</taxon>
        <taxon>Actinomycetes</taxon>
        <taxon>Mycobacteriales</taxon>
        <taxon>Nocardiaceae</taxon>
        <taxon>Nocardia</taxon>
    </lineage>
</organism>
<dbReference type="KEGG" id="nwl:NWFMUON74_06550"/>
<dbReference type="InterPro" id="IPR016181">
    <property type="entry name" value="Acyl_CoA_acyltransferase"/>
</dbReference>
<dbReference type="Proteomes" id="UP000516173">
    <property type="component" value="Chromosome"/>
</dbReference>
<sequence>MAIASDITLRTPTEADLAATGALLSNAFGGPPEPEMERAFIDHSPKLFPLERRIVAVADDRIVGHTQDTTMTLTVPGERTVQANGVAGVAVAPTHRRRGILRAMYTEMHRRAEAAGLPVTIFTASEGTIYGRFGYGPAVIENRVTIDRRFAEFRSTTPDPGGVELTPMNDDVSAALTRRYDRWRRLTPGAQEQPDAAWRLKLARFGAARGLFALVHPDGYALYRHERSEAGLGVEVLELRAVTPEAHAALWRVLLGLDLVQTVTATLGIDDPLPYLLTDPRLVRTTGRWDGLWLRVMDVPAALSARGYNGDLSLVLQVHDPFRSAGGAFALRVRDGVADCEPTTAEPDVELGIDVLGSMYLGAHPARAFAAANRLRAKDFGHVHALDAAFATDRSAELGWFF</sequence>
<gene>
    <name evidence="7" type="primary">eis</name>
    <name evidence="7" type="ORF">NWFMUON74_06550</name>
</gene>
<dbReference type="Pfam" id="PF13527">
    <property type="entry name" value="Acetyltransf_9"/>
    <property type="match status" value="1"/>
</dbReference>
<dbReference type="InterPro" id="IPR000182">
    <property type="entry name" value="GNAT_dom"/>
</dbReference>
<dbReference type="InterPro" id="IPR041380">
    <property type="entry name" value="Acetyltransf_17"/>
</dbReference>
<evidence type="ECO:0000256" key="5">
    <source>
        <dbReference type="HAMAP-Rule" id="MF_01812"/>
    </source>
</evidence>
<feature type="binding site" evidence="5">
    <location>
        <begin position="125"/>
        <end position="126"/>
    </location>
    <ligand>
        <name>acetyl-CoA</name>
        <dbReference type="ChEBI" id="CHEBI:57288"/>
    </ligand>
</feature>
<dbReference type="GO" id="GO:0030649">
    <property type="term" value="P:aminoglycoside antibiotic catabolic process"/>
    <property type="evidence" value="ECO:0007669"/>
    <property type="project" value="TreeGrafter"/>
</dbReference>
<protein>
    <submittedName>
        <fullName evidence="7">UPF0256 protein</fullName>
    </submittedName>
</protein>
<evidence type="ECO:0000256" key="3">
    <source>
        <dbReference type="ARBA" id="ARBA00022679"/>
    </source>
</evidence>
<evidence type="ECO:0000313" key="7">
    <source>
        <dbReference type="EMBL" id="BCK52883.1"/>
    </source>
</evidence>
<dbReference type="SUPFAM" id="SSF55729">
    <property type="entry name" value="Acyl-CoA N-acyltransferases (Nat)"/>
    <property type="match status" value="1"/>
</dbReference>
<keyword evidence="4 5" id="KW-0012">Acyltransferase</keyword>
<dbReference type="HAMAP" id="MF_01812">
    <property type="entry name" value="Eis"/>
    <property type="match status" value="1"/>
</dbReference>
<dbReference type="Gene3D" id="3.30.1050.10">
    <property type="entry name" value="SCP2 sterol-binding domain"/>
    <property type="match status" value="1"/>
</dbReference>
<dbReference type="PANTHER" id="PTHR37817">
    <property type="entry name" value="N-ACETYLTRANSFERASE EIS"/>
    <property type="match status" value="1"/>
</dbReference>
<dbReference type="CDD" id="cd04301">
    <property type="entry name" value="NAT_SF"/>
    <property type="match status" value="1"/>
</dbReference>
<comment type="subunit">
    <text evidence="5">Homohexamer; trimer of dimers.</text>
</comment>
<dbReference type="NCBIfam" id="NF002367">
    <property type="entry name" value="PRK01346.1-4"/>
    <property type="match status" value="1"/>
</dbReference>
<dbReference type="InterPro" id="IPR051554">
    <property type="entry name" value="Acetyltransferase_Eis"/>
</dbReference>
<comment type="similarity">
    <text evidence="1 5">Belongs to the acetyltransferase Eis family.</text>
</comment>
<dbReference type="PROSITE" id="PS51186">
    <property type="entry name" value="GNAT"/>
    <property type="match status" value="1"/>
</dbReference>
<dbReference type="PANTHER" id="PTHR37817:SF1">
    <property type="entry name" value="N-ACETYLTRANSFERASE EIS"/>
    <property type="match status" value="1"/>
</dbReference>
<evidence type="ECO:0000259" key="6">
    <source>
        <dbReference type="PROSITE" id="PS51186"/>
    </source>
</evidence>
<proteinExistence type="inferred from homology"/>
<evidence type="ECO:0000256" key="2">
    <source>
        <dbReference type="ARBA" id="ARBA00022488"/>
    </source>
</evidence>
<dbReference type="InterPro" id="IPR036527">
    <property type="entry name" value="SCP2_sterol-bd_dom_sf"/>
</dbReference>
<dbReference type="Pfam" id="PF17668">
    <property type="entry name" value="Acetyltransf_17"/>
    <property type="match status" value="1"/>
</dbReference>